<accession>A0A1H2V303</accession>
<dbReference type="GO" id="GO:0016787">
    <property type="term" value="F:hydrolase activity"/>
    <property type="evidence" value="ECO:0007669"/>
    <property type="project" value="InterPro"/>
</dbReference>
<dbReference type="InterPro" id="IPR051158">
    <property type="entry name" value="Metallophosphoesterase_sf"/>
</dbReference>
<gene>
    <name evidence="2" type="ORF">SAMN05216495_103130</name>
</gene>
<evidence type="ECO:0000313" key="3">
    <source>
        <dbReference type="Proteomes" id="UP000182379"/>
    </source>
</evidence>
<dbReference type="RefSeq" id="WP_012938017.1">
    <property type="nucleotide sequence ID" value="NZ_CALAKB010000029.1"/>
</dbReference>
<dbReference type="OMA" id="HDYWWPS"/>
<organism evidence="2 3">
    <name type="scientific">Acidaminococcus fermentans</name>
    <dbReference type="NCBI Taxonomy" id="905"/>
    <lineage>
        <taxon>Bacteria</taxon>
        <taxon>Bacillati</taxon>
        <taxon>Bacillota</taxon>
        <taxon>Negativicutes</taxon>
        <taxon>Acidaminococcales</taxon>
        <taxon>Acidaminococcaceae</taxon>
        <taxon>Acidaminococcus</taxon>
    </lineage>
</organism>
<reference evidence="2 3" key="1">
    <citation type="submission" date="2016-10" db="EMBL/GenBank/DDBJ databases">
        <authorList>
            <person name="Varghese N."/>
            <person name="Submissions S."/>
        </authorList>
    </citation>
    <scope>NUCLEOTIDE SEQUENCE [LARGE SCALE GENOMIC DNA]</scope>
    <source>
        <strain evidence="2 3">WCC6</strain>
    </source>
</reference>
<comment type="caution">
    <text evidence="2">The sequence shown here is derived from an EMBL/GenBank/DDBJ whole genome shotgun (WGS) entry which is preliminary data.</text>
</comment>
<dbReference type="PANTHER" id="PTHR31302">
    <property type="entry name" value="TRANSMEMBRANE PROTEIN WITH METALLOPHOSPHOESTERASE DOMAIN-RELATED"/>
    <property type="match status" value="1"/>
</dbReference>
<sequence length="234" mass="26602">MAIYAMGDLHFSGEPPTKPMEVFGAQWLGHREKVITYWKETVKEEDTVLLVGDISWSMDLRDAVEKDLGPLAALPGELAILKGNHDYWWNSLKKMEAALPPKVHFLHNTFFQTGDVALCGTRGWNLPSMPGFGEHDQLVYDRECQRLERSLAGAREAGAKHLIAALHYPPLYNPEEVTGFTELCKKYQVEQCIYGHVHGDAAHFLNLFQGERDGTRYRLVAADYVDFRLVKIRD</sequence>
<dbReference type="AlphaFoldDB" id="A0A1H2V303"/>
<proteinExistence type="predicted"/>
<dbReference type="Gene3D" id="3.60.21.10">
    <property type="match status" value="1"/>
</dbReference>
<dbReference type="GeneID" id="78334388"/>
<dbReference type="PANTHER" id="PTHR31302:SF22">
    <property type="entry name" value="PHOSPHOESTERASE"/>
    <property type="match status" value="1"/>
</dbReference>
<dbReference type="Pfam" id="PF00149">
    <property type="entry name" value="Metallophos"/>
    <property type="match status" value="1"/>
</dbReference>
<dbReference type="InterPro" id="IPR004843">
    <property type="entry name" value="Calcineurin-like_PHP"/>
</dbReference>
<feature type="domain" description="Calcineurin-like phosphoesterase" evidence="1">
    <location>
        <begin position="1"/>
        <end position="199"/>
    </location>
</feature>
<dbReference type="Proteomes" id="UP000182379">
    <property type="component" value="Unassembled WGS sequence"/>
</dbReference>
<dbReference type="InterPro" id="IPR014578">
    <property type="entry name" value="Pesterase_CT488"/>
</dbReference>
<dbReference type="InterPro" id="IPR029052">
    <property type="entry name" value="Metallo-depent_PP-like"/>
</dbReference>
<name>A0A1H2V303_ACIFE</name>
<evidence type="ECO:0000259" key="1">
    <source>
        <dbReference type="Pfam" id="PF00149"/>
    </source>
</evidence>
<dbReference type="EMBL" id="FNOP01000003">
    <property type="protein sequence ID" value="SDW62660.1"/>
    <property type="molecule type" value="Genomic_DNA"/>
</dbReference>
<dbReference type="SUPFAM" id="SSF56300">
    <property type="entry name" value="Metallo-dependent phosphatases"/>
    <property type="match status" value="1"/>
</dbReference>
<protein>
    <recommendedName>
        <fullName evidence="1">Calcineurin-like phosphoesterase domain-containing protein</fullName>
    </recommendedName>
</protein>
<evidence type="ECO:0000313" key="2">
    <source>
        <dbReference type="EMBL" id="SDW62660.1"/>
    </source>
</evidence>
<dbReference type="PIRSF" id="PIRSF033094">
    <property type="entry name" value="Pesterase_CT488"/>
    <property type="match status" value="1"/>
</dbReference>